<protein>
    <submittedName>
        <fullName evidence="2">Uncharacterized protein</fullName>
    </submittedName>
</protein>
<comment type="caution">
    <text evidence="2">The sequence shown here is derived from an EMBL/GenBank/DDBJ whole genome shotgun (WGS) entry which is preliminary data.</text>
</comment>
<proteinExistence type="predicted"/>
<feature type="coiled-coil region" evidence="1">
    <location>
        <begin position="220"/>
        <end position="247"/>
    </location>
</feature>
<dbReference type="AlphaFoldDB" id="A0AAD6S6M7"/>
<name>A0AAD6S6M7_9AGAR</name>
<accession>A0AAD6S6M7</accession>
<evidence type="ECO:0000256" key="1">
    <source>
        <dbReference type="SAM" id="Coils"/>
    </source>
</evidence>
<keyword evidence="1" id="KW-0175">Coiled coil</keyword>
<evidence type="ECO:0000313" key="3">
    <source>
        <dbReference type="Proteomes" id="UP001218188"/>
    </source>
</evidence>
<gene>
    <name evidence="2" type="ORF">C8F04DRAFT_1195780</name>
</gene>
<dbReference type="Proteomes" id="UP001218188">
    <property type="component" value="Unassembled WGS sequence"/>
</dbReference>
<reference evidence="2" key="1">
    <citation type="submission" date="2023-03" db="EMBL/GenBank/DDBJ databases">
        <title>Massive genome expansion in bonnet fungi (Mycena s.s.) driven by repeated elements and novel gene families across ecological guilds.</title>
        <authorList>
            <consortium name="Lawrence Berkeley National Laboratory"/>
            <person name="Harder C.B."/>
            <person name="Miyauchi S."/>
            <person name="Viragh M."/>
            <person name="Kuo A."/>
            <person name="Thoen E."/>
            <person name="Andreopoulos B."/>
            <person name="Lu D."/>
            <person name="Skrede I."/>
            <person name="Drula E."/>
            <person name="Henrissat B."/>
            <person name="Morin E."/>
            <person name="Kohler A."/>
            <person name="Barry K."/>
            <person name="LaButti K."/>
            <person name="Morin E."/>
            <person name="Salamov A."/>
            <person name="Lipzen A."/>
            <person name="Mereny Z."/>
            <person name="Hegedus B."/>
            <person name="Baldrian P."/>
            <person name="Stursova M."/>
            <person name="Weitz H."/>
            <person name="Taylor A."/>
            <person name="Grigoriev I.V."/>
            <person name="Nagy L.G."/>
            <person name="Martin F."/>
            <person name="Kauserud H."/>
        </authorList>
    </citation>
    <scope>NUCLEOTIDE SEQUENCE</scope>
    <source>
        <strain evidence="2">CBHHK200</strain>
    </source>
</reference>
<organism evidence="2 3">
    <name type="scientific">Mycena alexandri</name>
    <dbReference type="NCBI Taxonomy" id="1745969"/>
    <lineage>
        <taxon>Eukaryota</taxon>
        <taxon>Fungi</taxon>
        <taxon>Dikarya</taxon>
        <taxon>Basidiomycota</taxon>
        <taxon>Agaricomycotina</taxon>
        <taxon>Agaricomycetes</taxon>
        <taxon>Agaricomycetidae</taxon>
        <taxon>Agaricales</taxon>
        <taxon>Marasmiineae</taxon>
        <taxon>Mycenaceae</taxon>
        <taxon>Mycena</taxon>
    </lineage>
</organism>
<keyword evidence="3" id="KW-1185">Reference proteome</keyword>
<dbReference type="EMBL" id="JARJCM010000240">
    <property type="protein sequence ID" value="KAJ7021176.1"/>
    <property type="molecule type" value="Genomic_DNA"/>
</dbReference>
<sequence>MSEMGHYGNVITDWYSLFLLGKEWWRYSQLAYGSYFRVPSEGVLHSDYLSFVPPATRIAPGVHKRHNICGCNLWESLAHGRMVSRQRLNPHRKNRKIGQLKYVLVLRRPTSISAGLRDTAPDILAIYTRDAAWVMPLELGSHHYGYHDRTGLVLLLRPPGGDPGIGSSKANRWGLTIQTMQSPPRSNTNSDWLWTSLLAARTLTAAAESFPYLKGVFGIIVILLETIETVKKNREDLKELCRNVMEIVTIVREQISLHGDTAAVKFKGLCGDLEE</sequence>
<evidence type="ECO:0000313" key="2">
    <source>
        <dbReference type="EMBL" id="KAJ7021176.1"/>
    </source>
</evidence>